<sequence length="441" mass="47266">MYFGVYIYLSLDKDESLISKQDCMTLECFNVSVTTPRPDRAVVPLVHRHGPCAPSQSTIKTSFAQALRRSRARADYIMSRATTQEEDGKVSIPAHLGDSVGSLEYVVKLGLGTPAVEQVVLMDTGSDLSWVQCKPCNSSDCYPQKDPLFDPSKSSTYAPIPCDSALCKTLQSDRYGNGCTSNGTQCGYRVEYGGGSKTTGVYSNDALTLAPDVVINNFHFGCGYHQGGPNDKYDGLLGLGGSPESLPVQTSKLYGGAFSYCLPSVSSGAGFLALGAPSNTSGFRFTPMTRFMHETTFYVVRLTGISVGGKQLSIPRKVFEGGMIIDCGNILTHLPDTAYGELKSAFRAAMAAYPLLPHKYDTCYNFTGYSNITVPRVALTFSGGVTVDLDVPNGVLLDDCLAFTDSGPDDYVGIIGNVNQRSLEMLYDVGGGRLGFRAGAC</sequence>
<dbReference type="Gene3D" id="2.40.70.10">
    <property type="entry name" value="Acid Proteases"/>
    <property type="match status" value="2"/>
</dbReference>
<keyword evidence="6" id="KW-1015">Disulfide bond</keyword>
<evidence type="ECO:0000256" key="2">
    <source>
        <dbReference type="ARBA" id="ARBA00022670"/>
    </source>
</evidence>
<keyword evidence="10" id="KW-1185">Reference proteome</keyword>
<evidence type="ECO:0000256" key="7">
    <source>
        <dbReference type="PIRSR" id="PIRSR601461-1"/>
    </source>
</evidence>
<dbReference type="InterPro" id="IPR032861">
    <property type="entry name" value="TAXi_N"/>
</dbReference>
<keyword evidence="4" id="KW-0064">Aspartyl protease</keyword>
<dbReference type="Proteomes" id="UP001231189">
    <property type="component" value="Unassembled WGS sequence"/>
</dbReference>
<dbReference type="GO" id="GO:0006508">
    <property type="term" value="P:proteolysis"/>
    <property type="evidence" value="ECO:0007669"/>
    <property type="project" value="UniProtKB-KW"/>
</dbReference>
<evidence type="ECO:0000256" key="3">
    <source>
        <dbReference type="ARBA" id="ARBA00022729"/>
    </source>
</evidence>
<dbReference type="EMBL" id="JAUUTY010000003">
    <property type="protein sequence ID" value="KAK1664169.1"/>
    <property type="molecule type" value="Genomic_DNA"/>
</dbReference>
<dbReference type="FunFam" id="2.40.70.10:FF:000021">
    <property type="entry name" value="Aspartyl protease AED1"/>
    <property type="match status" value="1"/>
</dbReference>
<dbReference type="InterPro" id="IPR033121">
    <property type="entry name" value="PEPTIDASE_A1"/>
</dbReference>
<dbReference type="PANTHER" id="PTHR13683">
    <property type="entry name" value="ASPARTYL PROTEASES"/>
    <property type="match status" value="1"/>
</dbReference>
<feature type="active site" evidence="7">
    <location>
        <position position="123"/>
    </location>
</feature>
<proteinExistence type="inferred from homology"/>
<evidence type="ECO:0000256" key="5">
    <source>
        <dbReference type="ARBA" id="ARBA00022801"/>
    </source>
</evidence>
<dbReference type="Pfam" id="PF14541">
    <property type="entry name" value="TAXi_C"/>
    <property type="match status" value="1"/>
</dbReference>
<feature type="domain" description="Peptidase A1" evidence="8">
    <location>
        <begin position="105"/>
        <end position="437"/>
    </location>
</feature>
<reference evidence="9" key="1">
    <citation type="submission" date="2023-07" db="EMBL/GenBank/DDBJ databases">
        <title>A chromosome-level genome assembly of Lolium multiflorum.</title>
        <authorList>
            <person name="Chen Y."/>
            <person name="Copetti D."/>
            <person name="Kolliker R."/>
            <person name="Studer B."/>
        </authorList>
    </citation>
    <scope>NUCLEOTIDE SEQUENCE</scope>
    <source>
        <strain evidence="9">02402/16</strain>
        <tissue evidence="9">Leaf</tissue>
    </source>
</reference>
<dbReference type="AlphaFoldDB" id="A0AAD8SUT9"/>
<evidence type="ECO:0000256" key="4">
    <source>
        <dbReference type="ARBA" id="ARBA00022750"/>
    </source>
</evidence>
<evidence type="ECO:0000313" key="10">
    <source>
        <dbReference type="Proteomes" id="UP001231189"/>
    </source>
</evidence>
<comment type="caution">
    <text evidence="9">The sequence shown here is derived from an EMBL/GenBank/DDBJ whole genome shotgun (WGS) entry which is preliminary data.</text>
</comment>
<evidence type="ECO:0000256" key="6">
    <source>
        <dbReference type="ARBA" id="ARBA00023157"/>
    </source>
</evidence>
<keyword evidence="5" id="KW-0378">Hydrolase</keyword>
<gene>
    <name evidence="9" type="ORF">QYE76_052328</name>
</gene>
<evidence type="ECO:0000313" key="9">
    <source>
        <dbReference type="EMBL" id="KAK1664169.1"/>
    </source>
</evidence>
<comment type="similarity">
    <text evidence="1">Belongs to the peptidase A1 family.</text>
</comment>
<keyword evidence="3" id="KW-0732">Signal</keyword>
<dbReference type="Pfam" id="PF14543">
    <property type="entry name" value="TAXi_N"/>
    <property type="match status" value="1"/>
</dbReference>
<keyword evidence="2" id="KW-0645">Protease</keyword>
<evidence type="ECO:0000259" key="8">
    <source>
        <dbReference type="PROSITE" id="PS51767"/>
    </source>
</evidence>
<dbReference type="GO" id="GO:0004190">
    <property type="term" value="F:aspartic-type endopeptidase activity"/>
    <property type="evidence" value="ECO:0007669"/>
    <property type="project" value="UniProtKB-KW"/>
</dbReference>
<evidence type="ECO:0000256" key="1">
    <source>
        <dbReference type="ARBA" id="ARBA00007447"/>
    </source>
</evidence>
<dbReference type="PROSITE" id="PS51767">
    <property type="entry name" value="PEPTIDASE_A1"/>
    <property type="match status" value="1"/>
</dbReference>
<dbReference type="InterPro" id="IPR021109">
    <property type="entry name" value="Peptidase_aspartic_dom_sf"/>
</dbReference>
<feature type="active site" evidence="7">
    <location>
        <position position="326"/>
    </location>
</feature>
<dbReference type="InterPro" id="IPR032799">
    <property type="entry name" value="TAXi_C"/>
</dbReference>
<name>A0AAD8SUT9_LOLMU</name>
<protein>
    <recommendedName>
        <fullName evidence="8">Peptidase A1 domain-containing protein</fullName>
    </recommendedName>
</protein>
<dbReference type="SUPFAM" id="SSF50630">
    <property type="entry name" value="Acid proteases"/>
    <property type="match status" value="1"/>
</dbReference>
<accession>A0AAD8SUT9</accession>
<dbReference type="PANTHER" id="PTHR13683:SF790">
    <property type="entry name" value="PEPTIDASE A1 DOMAIN-CONTAINING PROTEIN"/>
    <property type="match status" value="1"/>
</dbReference>
<dbReference type="FunFam" id="2.40.70.10:FF:000013">
    <property type="entry name" value="Aspartyl protease AED1"/>
    <property type="match status" value="1"/>
</dbReference>
<dbReference type="InterPro" id="IPR001461">
    <property type="entry name" value="Aspartic_peptidase_A1"/>
</dbReference>
<organism evidence="9 10">
    <name type="scientific">Lolium multiflorum</name>
    <name type="common">Italian ryegrass</name>
    <name type="synonym">Lolium perenne subsp. multiflorum</name>
    <dbReference type="NCBI Taxonomy" id="4521"/>
    <lineage>
        <taxon>Eukaryota</taxon>
        <taxon>Viridiplantae</taxon>
        <taxon>Streptophyta</taxon>
        <taxon>Embryophyta</taxon>
        <taxon>Tracheophyta</taxon>
        <taxon>Spermatophyta</taxon>
        <taxon>Magnoliopsida</taxon>
        <taxon>Liliopsida</taxon>
        <taxon>Poales</taxon>
        <taxon>Poaceae</taxon>
        <taxon>BOP clade</taxon>
        <taxon>Pooideae</taxon>
        <taxon>Poodae</taxon>
        <taxon>Poeae</taxon>
        <taxon>Poeae Chloroplast Group 2 (Poeae type)</taxon>
        <taxon>Loliodinae</taxon>
        <taxon>Loliinae</taxon>
        <taxon>Lolium</taxon>
    </lineage>
</organism>